<evidence type="ECO:0000256" key="3">
    <source>
        <dbReference type="ARBA" id="ARBA00016054"/>
    </source>
</evidence>
<keyword evidence="5" id="KW-0732">Signal</keyword>
<feature type="region of interest" description="Disordered" evidence="7">
    <location>
        <begin position="81"/>
        <end position="146"/>
    </location>
</feature>
<proteinExistence type="inferred from homology"/>
<dbReference type="Proteomes" id="UP000019854">
    <property type="component" value="Unassembled WGS sequence"/>
</dbReference>
<comment type="similarity">
    <text evidence="2">Belongs to the Apa family.</text>
</comment>
<dbReference type="InterPro" id="IPR010801">
    <property type="entry name" value="FAP"/>
</dbReference>
<reference evidence="9 10" key="1">
    <citation type="submission" date="2014-01" db="EMBL/GenBank/DDBJ databases">
        <authorList>
            <person name="Zelazny A."/>
            <person name="Olivier K."/>
            <person name="Sampaio E.P."/>
            <person name="Holland S.M."/>
            <person name="Tallon L.J."/>
            <person name="Sadzewicz L.K."/>
            <person name="Sengamalay N."/>
            <person name="Fraser C.M."/>
            <person name="Hine E."/>
            <person name="Shefchek K.A."/>
            <person name="Das S.P."/>
            <person name="Shallom S.J."/>
            <person name="Agrawal S."/>
            <person name="Tettelin H."/>
        </authorList>
    </citation>
    <scope>NUCLEOTIDE SEQUENCE [LARGE SCALE GENOMIC DNA]</scope>
    <source>
        <strain evidence="9 10">MAB_030201_1075</strain>
    </source>
</reference>
<comment type="subcellular location">
    <subcellularLocation>
        <location evidence="1">Secreted</location>
    </subcellularLocation>
</comment>
<feature type="domain" description="Fibronectin-attachment" evidence="8">
    <location>
        <begin position="139"/>
        <end position="303"/>
    </location>
</feature>
<dbReference type="AlphaFoldDB" id="A0A829PQB0"/>
<feature type="compositionally biased region" description="Pro residues" evidence="7">
    <location>
        <begin position="112"/>
        <end position="132"/>
    </location>
</feature>
<feature type="region of interest" description="Disordered" evidence="7">
    <location>
        <begin position="288"/>
        <end position="370"/>
    </location>
</feature>
<comment type="caution">
    <text evidence="9">The sequence shown here is derived from an EMBL/GenBank/DDBJ whole genome shotgun (WGS) entry which is preliminary data.</text>
</comment>
<feature type="compositionally biased region" description="Pro residues" evidence="7">
    <location>
        <begin position="85"/>
        <end position="105"/>
    </location>
</feature>
<dbReference type="GO" id="GO:0050840">
    <property type="term" value="F:extracellular matrix binding"/>
    <property type="evidence" value="ECO:0007669"/>
    <property type="project" value="InterPro"/>
</dbReference>
<evidence type="ECO:0000256" key="4">
    <source>
        <dbReference type="ARBA" id="ARBA00022525"/>
    </source>
</evidence>
<evidence type="ECO:0000313" key="9">
    <source>
        <dbReference type="EMBL" id="ETZ89427.1"/>
    </source>
</evidence>
<evidence type="ECO:0000313" key="10">
    <source>
        <dbReference type="Proteomes" id="UP000019854"/>
    </source>
</evidence>
<evidence type="ECO:0000256" key="6">
    <source>
        <dbReference type="ARBA" id="ARBA00031042"/>
    </source>
</evidence>
<gene>
    <name evidence="9" type="primary">apa</name>
    <name evidence="9" type="ORF">L829_3004</name>
</gene>
<evidence type="ECO:0000256" key="5">
    <source>
        <dbReference type="ARBA" id="ARBA00022729"/>
    </source>
</evidence>
<keyword evidence="4" id="KW-0964">Secreted</keyword>
<dbReference type="GO" id="GO:0005576">
    <property type="term" value="C:extracellular region"/>
    <property type="evidence" value="ECO:0007669"/>
    <property type="project" value="UniProtKB-SubCell"/>
</dbReference>
<protein>
    <recommendedName>
        <fullName evidence="3">Alanine and proline-rich secreted protein Apa</fullName>
    </recommendedName>
    <alternativeName>
        <fullName evidence="6">Fibronectin attachment protein</fullName>
    </alternativeName>
</protein>
<feature type="compositionally biased region" description="Basic and acidic residues" evidence="7">
    <location>
        <begin position="492"/>
        <end position="503"/>
    </location>
</feature>
<organism evidence="9 10">
    <name type="scientific">Mycobacteroides abscessus MAB_030201_1075</name>
    <dbReference type="NCBI Taxonomy" id="1335410"/>
    <lineage>
        <taxon>Bacteria</taxon>
        <taxon>Bacillati</taxon>
        <taxon>Actinomycetota</taxon>
        <taxon>Actinomycetes</taxon>
        <taxon>Mycobacteriales</taxon>
        <taxon>Mycobacteriaceae</taxon>
        <taxon>Mycobacteroides</taxon>
        <taxon>Mycobacteroides abscessus</taxon>
    </lineage>
</organism>
<sequence>MAFGESGAPIAGYACTRTTNRYVHWHAATTGNIGGEADAPGAGDSGDHRGHLAVRAGAYTLAATPVDQAPATVRTANIHLVTTDAPPPPAPPATPAPGQPAPNPETPTTVTTPPPAPAPGQPAPPTPPPAPGAPADGGRVNNDQGGFSFVVPQGWVQSDARRLTYGSALLTNPAAPNGSILLGRLDLKLFAGAEPDNQKAARRLASDMGEFFMPYPGNRVNQEDQSFDVAGMSAASSYYEVKFDDAAKEPGQIWAAAVGKGKDRWFIVWLGTAASPVDKGVAKALTESIRPWTPPTPPTPSAARRPTPISPPRRPRTRISRHRRRLIRTSRRLLRRPRHRRLPQPSPQRRDSPHRRRHPRHRPHPACRSSAYALHRRLAVKPTVKCAMAWVVDGSSQRTGGNSGPAVSPKLAFGLARDELVGDQQNHRAHQRAEEGVIDRRGDGEFVRGEHQTAQGPADVTADDAEQCGGDPAEVFFAGHDQPGDPADDQAENDHPDDVQHHV</sequence>
<feature type="region of interest" description="Disordered" evidence="7">
    <location>
        <begin position="450"/>
        <end position="503"/>
    </location>
</feature>
<accession>A0A829PQB0</accession>
<feature type="compositionally biased region" description="Basic residues" evidence="7">
    <location>
        <begin position="352"/>
        <end position="365"/>
    </location>
</feature>
<evidence type="ECO:0000256" key="1">
    <source>
        <dbReference type="ARBA" id="ARBA00004613"/>
    </source>
</evidence>
<dbReference type="EMBL" id="JAOX01000001">
    <property type="protein sequence ID" value="ETZ89427.1"/>
    <property type="molecule type" value="Genomic_DNA"/>
</dbReference>
<dbReference type="Pfam" id="PF07174">
    <property type="entry name" value="FAP"/>
    <property type="match status" value="1"/>
</dbReference>
<evidence type="ECO:0000256" key="2">
    <source>
        <dbReference type="ARBA" id="ARBA00005477"/>
    </source>
</evidence>
<feature type="compositionally biased region" description="Basic residues" evidence="7">
    <location>
        <begin position="313"/>
        <end position="342"/>
    </location>
</feature>
<evidence type="ECO:0000259" key="8">
    <source>
        <dbReference type="Pfam" id="PF07174"/>
    </source>
</evidence>
<evidence type="ECO:0000256" key="7">
    <source>
        <dbReference type="SAM" id="MobiDB-lite"/>
    </source>
</evidence>
<name>A0A829PQB0_9MYCO</name>
<dbReference type="PRINTS" id="PR01217">
    <property type="entry name" value="PRICHEXTENSN"/>
</dbReference>